<organism evidence="22 23">
    <name type="scientific">Cypionkella sinensis</name>
    <dbReference type="NCBI Taxonomy" id="1756043"/>
    <lineage>
        <taxon>Bacteria</taxon>
        <taxon>Pseudomonadati</taxon>
        <taxon>Pseudomonadota</taxon>
        <taxon>Alphaproteobacteria</taxon>
        <taxon>Rhodobacterales</taxon>
        <taxon>Paracoccaceae</taxon>
        <taxon>Cypionkella</taxon>
    </lineage>
</organism>
<reference evidence="23" key="1">
    <citation type="journal article" date="2019" name="Int. J. Syst. Evol. Microbiol.">
        <title>The Global Catalogue of Microorganisms (GCM) 10K type strain sequencing project: providing services to taxonomists for standard genome sequencing and annotation.</title>
        <authorList>
            <consortium name="The Broad Institute Genomics Platform"/>
            <consortium name="The Broad Institute Genome Sequencing Center for Infectious Disease"/>
            <person name="Wu L."/>
            <person name="Ma J."/>
        </authorList>
    </citation>
    <scope>NUCLEOTIDE SEQUENCE [LARGE SCALE GENOMIC DNA]</scope>
    <source>
        <strain evidence="23">KCTC 52039</strain>
    </source>
</reference>
<evidence type="ECO:0000256" key="5">
    <source>
        <dbReference type="ARBA" id="ARBA00017575"/>
    </source>
</evidence>
<keyword evidence="19" id="KW-0594">Phospholipid biosynthesis</keyword>
<evidence type="ECO:0000256" key="18">
    <source>
        <dbReference type="ARBA" id="ARBA00023136"/>
    </source>
</evidence>
<dbReference type="Gene3D" id="1.10.287.3610">
    <property type="match status" value="1"/>
</dbReference>
<dbReference type="PANTHER" id="PTHR34299">
    <property type="entry name" value="DIACYLGLYCEROL KINASE"/>
    <property type="match status" value="1"/>
</dbReference>
<evidence type="ECO:0000256" key="7">
    <source>
        <dbReference type="ARBA" id="ARBA00022516"/>
    </source>
</evidence>
<dbReference type="RefSeq" id="WP_380071491.1">
    <property type="nucleotide sequence ID" value="NZ_JBHRTO010000001.1"/>
</dbReference>
<keyword evidence="8 21" id="KW-0997">Cell inner membrane</keyword>
<dbReference type="PANTHER" id="PTHR34299:SF1">
    <property type="entry name" value="DIACYLGLYCEROL KINASE"/>
    <property type="match status" value="1"/>
</dbReference>
<keyword evidence="10 21" id="KW-0812">Transmembrane</keyword>
<evidence type="ECO:0000256" key="11">
    <source>
        <dbReference type="ARBA" id="ARBA00022723"/>
    </source>
</evidence>
<evidence type="ECO:0000256" key="9">
    <source>
        <dbReference type="ARBA" id="ARBA00022679"/>
    </source>
</evidence>
<evidence type="ECO:0000256" key="19">
    <source>
        <dbReference type="ARBA" id="ARBA00023209"/>
    </source>
</evidence>
<keyword evidence="13 21" id="KW-0418">Kinase</keyword>
<accession>A0ABV7ITP2</accession>
<comment type="caution">
    <text evidence="21">Lacks conserved residue(s) required for the propagation of feature annotation.</text>
</comment>
<evidence type="ECO:0000256" key="1">
    <source>
        <dbReference type="ARBA" id="ARBA00001946"/>
    </source>
</evidence>
<evidence type="ECO:0000256" key="6">
    <source>
        <dbReference type="ARBA" id="ARBA00022475"/>
    </source>
</evidence>
<keyword evidence="12 21" id="KW-0547">Nucleotide-binding</keyword>
<evidence type="ECO:0000256" key="17">
    <source>
        <dbReference type="ARBA" id="ARBA00023098"/>
    </source>
</evidence>
<dbReference type="GO" id="GO:0004143">
    <property type="term" value="F:ATP-dependent diacylglycerol kinase activity"/>
    <property type="evidence" value="ECO:0007669"/>
    <property type="project" value="UniProtKB-EC"/>
</dbReference>
<evidence type="ECO:0000313" key="23">
    <source>
        <dbReference type="Proteomes" id="UP001595547"/>
    </source>
</evidence>
<keyword evidence="18 21" id="KW-0472">Membrane</keyword>
<protein>
    <recommendedName>
        <fullName evidence="5 21">Diacylglycerol kinase</fullName>
        <ecNumber evidence="4 21">2.7.1.107</ecNumber>
    </recommendedName>
</protein>
<comment type="catalytic activity">
    <reaction evidence="21">
        <text>a 1,2-diacyl-sn-glycerol + ATP = a 1,2-diacyl-sn-glycero-3-phosphate + ADP + H(+)</text>
        <dbReference type="Rhea" id="RHEA:10272"/>
        <dbReference type="ChEBI" id="CHEBI:15378"/>
        <dbReference type="ChEBI" id="CHEBI:17815"/>
        <dbReference type="ChEBI" id="CHEBI:30616"/>
        <dbReference type="ChEBI" id="CHEBI:58608"/>
        <dbReference type="ChEBI" id="CHEBI:456216"/>
        <dbReference type="EC" id="2.7.1.107"/>
    </reaction>
</comment>
<keyword evidence="15" id="KW-0460">Magnesium</keyword>
<dbReference type="Pfam" id="PF01219">
    <property type="entry name" value="DAGK_prokar"/>
    <property type="match status" value="1"/>
</dbReference>
<evidence type="ECO:0000256" key="14">
    <source>
        <dbReference type="ARBA" id="ARBA00022840"/>
    </source>
</evidence>
<feature type="transmembrane region" description="Helical" evidence="21">
    <location>
        <begin position="182"/>
        <end position="202"/>
    </location>
</feature>
<evidence type="ECO:0000256" key="15">
    <source>
        <dbReference type="ARBA" id="ARBA00022842"/>
    </source>
</evidence>
<feature type="transmembrane region" description="Helical" evidence="21">
    <location>
        <begin position="117"/>
        <end position="135"/>
    </location>
</feature>
<name>A0ABV7ITP2_9RHOB</name>
<comment type="cofactor">
    <cofactor evidence="1">
        <name>Mg(2+)</name>
        <dbReference type="ChEBI" id="CHEBI:18420"/>
    </cofactor>
</comment>
<evidence type="ECO:0000256" key="10">
    <source>
        <dbReference type="ARBA" id="ARBA00022692"/>
    </source>
</evidence>
<keyword evidence="14 21" id="KW-0067">ATP-binding</keyword>
<evidence type="ECO:0000313" key="22">
    <source>
        <dbReference type="EMBL" id="MFC3179870.1"/>
    </source>
</evidence>
<keyword evidence="23" id="KW-1185">Reference proteome</keyword>
<keyword evidence="11" id="KW-0479">Metal-binding</keyword>
<keyword evidence="20 21" id="KW-1208">Phospholipid metabolism</keyword>
<keyword evidence="7" id="KW-0444">Lipid biosynthesis</keyword>
<proteinExistence type="inferred from homology"/>
<dbReference type="CDD" id="cd14264">
    <property type="entry name" value="DAGK_IM"/>
    <property type="match status" value="1"/>
</dbReference>
<evidence type="ECO:0000256" key="13">
    <source>
        <dbReference type="ARBA" id="ARBA00022777"/>
    </source>
</evidence>
<dbReference type="EMBL" id="JBHRTO010000001">
    <property type="protein sequence ID" value="MFC3179870.1"/>
    <property type="molecule type" value="Genomic_DNA"/>
</dbReference>
<evidence type="ECO:0000256" key="2">
    <source>
        <dbReference type="ARBA" id="ARBA00004429"/>
    </source>
</evidence>
<evidence type="ECO:0000256" key="3">
    <source>
        <dbReference type="ARBA" id="ARBA00005967"/>
    </source>
</evidence>
<evidence type="ECO:0000256" key="12">
    <source>
        <dbReference type="ARBA" id="ARBA00022741"/>
    </source>
</evidence>
<comment type="caution">
    <text evidence="22">The sequence shown here is derived from an EMBL/GenBank/DDBJ whole genome shotgun (WGS) entry which is preliminary data.</text>
</comment>
<keyword evidence="16 21" id="KW-1133">Transmembrane helix</keyword>
<sequence>MNNAFSAGEGKDTYDGALGFDVLNMARWCGRTPAVIVAQLNNFATLLGSTFEFHRHALAGALQLERCLASCHACLIRGQPGAAMWLFDEIRRIGQTAGYSLAGWQHGWRAEKSLRQWAYVNLVAWVALIALRPPLWACALIVAQGLLLLAFELVNSAIEATIDYISTARHPLAKAAKDTGSAAVAVMGLGYIATWVFVLLALF</sequence>
<evidence type="ECO:0000256" key="20">
    <source>
        <dbReference type="ARBA" id="ARBA00023264"/>
    </source>
</evidence>
<evidence type="ECO:0000256" key="16">
    <source>
        <dbReference type="ARBA" id="ARBA00022989"/>
    </source>
</evidence>
<keyword evidence="9 21" id="KW-0808">Transferase</keyword>
<evidence type="ECO:0000256" key="8">
    <source>
        <dbReference type="ARBA" id="ARBA00022519"/>
    </source>
</evidence>
<comment type="similarity">
    <text evidence="3 21">Belongs to the bacterial diacylglycerol kinase family.</text>
</comment>
<evidence type="ECO:0000256" key="21">
    <source>
        <dbReference type="RuleBase" id="RU363065"/>
    </source>
</evidence>
<dbReference type="InterPro" id="IPR033718">
    <property type="entry name" value="DAGK_prok"/>
</dbReference>
<comment type="subcellular location">
    <subcellularLocation>
        <location evidence="2 21">Cell inner membrane</location>
        <topology evidence="2 21">Multi-pass membrane protein</topology>
    </subcellularLocation>
</comment>
<dbReference type="Proteomes" id="UP001595547">
    <property type="component" value="Unassembled WGS sequence"/>
</dbReference>
<comment type="function">
    <text evidence="21">Catalyzes the ATP-dependent phosphorylation of sn-l,2-diacylglycerol (DAG) to phosphatidic acid. Involved in the recycling of diacylglycerol produced as a by-product during membrane-derived oligosaccharide (MDO) biosynthesis.</text>
</comment>
<gene>
    <name evidence="22" type="ORF">ACFOGH_02620</name>
</gene>
<dbReference type="InterPro" id="IPR036945">
    <property type="entry name" value="DAGK_sf"/>
</dbReference>
<dbReference type="EC" id="2.7.1.107" evidence="4 21"/>
<evidence type="ECO:0000256" key="4">
    <source>
        <dbReference type="ARBA" id="ARBA00012133"/>
    </source>
</evidence>
<keyword evidence="17 21" id="KW-0443">Lipid metabolism</keyword>
<keyword evidence="6" id="KW-1003">Cell membrane</keyword>
<dbReference type="InterPro" id="IPR000829">
    <property type="entry name" value="DAGK"/>
</dbReference>